<keyword evidence="2" id="KW-1185">Reference proteome</keyword>
<name>A0ACC2VIF2_9TREE</name>
<accession>A0ACC2VIF2</accession>
<sequence length="253" mass="29157">MLRFPLLVPAIRHFSVSSFAPIGASTRLLKIASQNALVAAEKEKLKKLRTKLSKEKKTFAELKKKLAAETKLEKQRKKKLAEKEKALSQSQRSKAAKEREQAKKEELKHKKLVEKATKPYRRITAFNIYVKERTSGSGPVSLADVSREWKQLDQSTHDQYQDKADEFNEKMLSIYTPKPKAPASAYASFVKENYVNDGRDFADINRSLAQQWKNLSAEERASYEPSTADKERFSSEIQQWTENRIKLYKESKN</sequence>
<proteinExistence type="predicted"/>
<evidence type="ECO:0000313" key="2">
    <source>
        <dbReference type="Proteomes" id="UP001241377"/>
    </source>
</evidence>
<organism evidence="1 2">
    <name type="scientific">Naganishia cerealis</name>
    <dbReference type="NCBI Taxonomy" id="610337"/>
    <lineage>
        <taxon>Eukaryota</taxon>
        <taxon>Fungi</taxon>
        <taxon>Dikarya</taxon>
        <taxon>Basidiomycota</taxon>
        <taxon>Agaricomycotina</taxon>
        <taxon>Tremellomycetes</taxon>
        <taxon>Filobasidiales</taxon>
        <taxon>Filobasidiaceae</taxon>
        <taxon>Naganishia</taxon>
    </lineage>
</organism>
<dbReference type="EMBL" id="JASBWR010000074">
    <property type="protein sequence ID" value="KAJ9098774.1"/>
    <property type="molecule type" value="Genomic_DNA"/>
</dbReference>
<dbReference type="Proteomes" id="UP001241377">
    <property type="component" value="Unassembled WGS sequence"/>
</dbReference>
<comment type="caution">
    <text evidence="1">The sequence shown here is derived from an EMBL/GenBank/DDBJ whole genome shotgun (WGS) entry which is preliminary data.</text>
</comment>
<reference evidence="1" key="1">
    <citation type="submission" date="2023-04" db="EMBL/GenBank/DDBJ databases">
        <title>Draft Genome sequencing of Naganishia species isolated from polar environments using Oxford Nanopore Technology.</title>
        <authorList>
            <person name="Leo P."/>
            <person name="Venkateswaran K."/>
        </authorList>
    </citation>
    <scope>NUCLEOTIDE SEQUENCE</scope>
    <source>
        <strain evidence="1">MNA-CCFEE 5261</strain>
    </source>
</reference>
<evidence type="ECO:0000313" key="1">
    <source>
        <dbReference type="EMBL" id="KAJ9098774.1"/>
    </source>
</evidence>
<gene>
    <name evidence="1" type="ORF">QFC19_006250</name>
</gene>
<protein>
    <submittedName>
        <fullName evidence="1">Uncharacterized protein</fullName>
    </submittedName>
</protein>